<dbReference type="Proteomes" id="UP000746747">
    <property type="component" value="Unassembled WGS sequence"/>
</dbReference>
<protein>
    <submittedName>
        <fullName evidence="1">Uncharacterized protein</fullName>
    </submittedName>
</protein>
<evidence type="ECO:0000313" key="1">
    <source>
        <dbReference type="EMBL" id="CAG9540456.1"/>
    </source>
</evidence>
<comment type="caution">
    <text evidence="1">The sequence shown here is derived from an EMBL/GenBank/DDBJ whole genome shotgun (WGS) entry which is preliminary data.</text>
</comment>
<dbReference type="AlphaFoldDB" id="A0A8J2MEJ0"/>
<accession>A0A8J2MEJ0</accession>
<sequence length="87" mass="9721">MTSFVKHFAIFSTLDIKTISCASHMLDNMVLSMIEYVKYNENILIRCLLIQEKNSTSIVNIGLMKAIVFGNSSITAYSCNGCLILVH</sequence>
<evidence type="ECO:0000313" key="2">
    <source>
        <dbReference type="Proteomes" id="UP000746747"/>
    </source>
</evidence>
<gene>
    <name evidence="1" type="ORF">CJOHNSTONI_LOCUS9967</name>
</gene>
<keyword evidence="2" id="KW-1185">Reference proteome</keyword>
<dbReference type="EMBL" id="CAKAEH010001958">
    <property type="protein sequence ID" value="CAG9540456.1"/>
    <property type="molecule type" value="Genomic_DNA"/>
</dbReference>
<name>A0A8J2MEJ0_9BILA</name>
<organism evidence="1 2">
    <name type="scientific">Cercopithifilaria johnstoni</name>
    <dbReference type="NCBI Taxonomy" id="2874296"/>
    <lineage>
        <taxon>Eukaryota</taxon>
        <taxon>Metazoa</taxon>
        <taxon>Ecdysozoa</taxon>
        <taxon>Nematoda</taxon>
        <taxon>Chromadorea</taxon>
        <taxon>Rhabditida</taxon>
        <taxon>Spirurina</taxon>
        <taxon>Spiruromorpha</taxon>
        <taxon>Filarioidea</taxon>
        <taxon>Onchocercidae</taxon>
        <taxon>Cercopithifilaria</taxon>
    </lineage>
</organism>
<proteinExistence type="predicted"/>
<reference evidence="1" key="1">
    <citation type="submission" date="2021-09" db="EMBL/GenBank/DDBJ databases">
        <authorList>
            <consortium name="Pathogen Informatics"/>
        </authorList>
    </citation>
    <scope>NUCLEOTIDE SEQUENCE</scope>
</reference>